<evidence type="ECO:0000313" key="2">
    <source>
        <dbReference type="Proteomes" id="UP001235513"/>
    </source>
</evidence>
<dbReference type="Proteomes" id="UP001235513">
    <property type="component" value="Unassembled WGS sequence"/>
</dbReference>
<protein>
    <submittedName>
        <fullName evidence="1">Uncharacterized protein</fullName>
    </submittedName>
</protein>
<sequence>MVIKNGKRNFEVKKEILTNFQDNLTFNDQAYLKYSFCIL</sequence>
<reference evidence="1 2" key="1">
    <citation type="submission" date="2023-07" db="EMBL/GenBank/DDBJ databases">
        <title>Sorghum-associated microbial communities from plants grown in Nebraska, USA.</title>
        <authorList>
            <person name="Schachtman D."/>
        </authorList>
    </citation>
    <scope>NUCLEOTIDE SEQUENCE [LARGE SCALE GENOMIC DNA]</scope>
    <source>
        <strain evidence="1 2">CC351</strain>
    </source>
</reference>
<gene>
    <name evidence="1" type="ORF">J2T04_001131</name>
</gene>
<keyword evidence="2" id="KW-1185">Reference proteome</keyword>
<name>A0ABT9SIK0_9FLAO</name>
<organism evidence="1 2">
    <name type="scientific">Chryseobacterium lathyri</name>
    <dbReference type="NCBI Taxonomy" id="395933"/>
    <lineage>
        <taxon>Bacteria</taxon>
        <taxon>Pseudomonadati</taxon>
        <taxon>Bacteroidota</taxon>
        <taxon>Flavobacteriia</taxon>
        <taxon>Flavobacteriales</taxon>
        <taxon>Weeksellaceae</taxon>
        <taxon>Chryseobacterium group</taxon>
        <taxon>Chryseobacterium</taxon>
    </lineage>
</organism>
<proteinExistence type="predicted"/>
<dbReference type="EMBL" id="JAUSRL010000002">
    <property type="protein sequence ID" value="MDP9959252.1"/>
    <property type="molecule type" value="Genomic_DNA"/>
</dbReference>
<comment type="caution">
    <text evidence="1">The sequence shown here is derived from an EMBL/GenBank/DDBJ whole genome shotgun (WGS) entry which is preliminary data.</text>
</comment>
<evidence type="ECO:0000313" key="1">
    <source>
        <dbReference type="EMBL" id="MDP9959252.1"/>
    </source>
</evidence>
<accession>A0ABT9SIK0</accession>